<dbReference type="Gene3D" id="1.25.40.10">
    <property type="entry name" value="Tetratricopeptide repeat domain"/>
    <property type="match status" value="1"/>
</dbReference>
<feature type="region of interest" description="Disordered" evidence="4">
    <location>
        <begin position="501"/>
        <end position="531"/>
    </location>
</feature>
<dbReference type="RefSeq" id="XP_001704235.1">
    <property type="nucleotide sequence ID" value="XM_001704183.1"/>
</dbReference>
<evidence type="ECO:0000256" key="1">
    <source>
        <dbReference type="ARBA" id="ARBA00004240"/>
    </source>
</evidence>
<dbReference type="SMART" id="SM00271">
    <property type="entry name" value="DnaJ"/>
    <property type="match status" value="1"/>
</dbReference>
<dbReference type="PANTHER" id="PTHR44140">
    <property type="entry name" value="LD25575P"/>
    <property type="match status" value="1"/>
</dbReference>
<evidence type="ECO:0000256" key="5">
    <source>
        <dbReference type="SAM" id="SignalP"/>
    </source>
</evidence>
<dbReference type="InterPro" id="IPR018253">
    <property type="entry name" value="DnaJ_domain_CS"/>
</dbReference>
<dbReference type="OMA" id="CISDLYF"/>
<dbReference type="KEGG" id="gla:GL50803_0014843"/>
<dbReference type="GO" id="GO:0005783">
    <property type="term" value="C:endoplasmic reticulum"/>
    <property type="evidence" value="ECO:0007669"/>
    <property type="project" value="UniProtKB-SubCell"/>
</dbReference>
<dbReference type="FunFam" id="1.25.40.10:FF:002236">
    <property type="entry name" value="Chaperone protein dnaJ"/>
    <property type="match status" value="1"/>
</dbReference>
<feature type="chain" id="PRO_5043646422" evidence="5">
    <location>
        <begin position="17"/>
        <end position="570"/>
    </location>
</feature>
<comment type="caution">
    <text evidence="6">The sequence shown here is derived from an EMBL/GenBank/DDBJ whole genome shotgun (WGS) entry which is preliminary data.</text>
</comment>
<evidence type="ECO:0000256" key="3">
    <source>
        <dbReference type="ARBA" id="ARBA00022824"/>
    </source>
</evidence>
<dbReference type="Pfam" id="PF00226">
    <property type="entry name" value="DnaJ"/>
    <property type="match status" value="1"/>
</dbReference>
<dbReference type="PROSITE" id="PS50076">
    <property type="entry name" value="DNAJ_2"/>
    <property type="match status" value="1"/>
</dbReference>
<dbReference type="GO" id="GO:0005737">
    <property type="term" value="C:cytoplasm"/>
    <property type="evidence" value="ECO:0000318"/>
    <property type="project" value="GO_Central"/>
</dbReference>
<evidence type="ECO:0000313" key="7">
    <source>
        <dbReference type="Proteomes" id="UP000001548"/>
    </source>
</evidence>
<dbReference type="SMR" id="A8BXW6"/>
<dbReference type="InterPro" id="IPR051727">
    <property type="entry name" value="DnaJ_C3_Co-chaperones"/>
</dbReference>
<dbReference type="GO" id="GO:0051082">
    <property type="term" value="F:unfolded protein binding"/>
    <property type="evidence" value="ECO:0000318"/>
    <property type="project" value="GO_Central"/>
</dbReference>
<feature type="signal peptide" evidence="5">
    <location>
        <begin position="1"/>
        <end position="16"/>
    </location>
</feature>
<dbReference type="Gene3D" id="1.10.287.110">
    <property type="entry name" value="DnaJ domain"/>
    <property type="match status" value="1"/>
</dbReference>
<accession>A8BXW6</accession>
<dbReference type="GeneID" id="5697116"/>
<dbReference type="SUPFAM" id="SSF46565">
    <property type="entry name" value="Chaperone J-domain"/>
    <property type="match status" value="1"/>
</dbReference>
<keyword evidence="2 5" id="KW-0732">Signal</keyword>
<dbReference type="AlphaFoldDB" id="A8BXW6"/>
<evidence type="ECO:0000256" key="4">
    <source>
        <dbReference type="SAM" id="MobiDB-lite"/>
    </source>
</evidence>
<sequence length="570" mass="64461">MLWTLLPVLLPGAVWAVQAATDDPAARASAAFKEGRYRDASDLYTNLIDAAQRPPAAYYFLRAASYEAQREIARAVDDYHKVLVLSQKQDVKAYAEKAKLKMGRLCLTGCSLQCSKKYSLALLDSATRTAIAKTDEQYRRAPSMTLAKLSELAETCSADPELSKIILVSQFRAGADISDIKKTIERLVKTTTAAPFTLRSVLEIYEIVYLLQEGNFSSVTKRAKAALQMDPDDQFLGSAYKIARALSEGVASFSNATPLSHKPNRTVIAKIFGDVDKAVGQIDKFFAKAESSAAFLLKDAFKTSFRPTLSGAKTQLMGALNNFRCISDLYFQKYTEEYCSFSDAMLVDTSKDLRISSFNKHLLALIYALRSNILLVSINNKYSRGQDIEDDVNLAEKIINYAHTLAIEANSPTQGDIETISDQVFTYVRKVIVPDFYKVLGVSRSTPIAEIKRKYYRLAKEYHPDYTPADATEEEKAVRQRKFQRIAEAWSVLSDETKRKEYDSGQYRREELESREQAHQRRKMGKANQGQQQETFHFHTGGDGNQHFFRFNGDDHQFFRFMNGQQFFRM</sequence>
<proteinExistence type="predicted"/>
<dbReference type="STRING" id="184922.A8BXW6"/>
<dbReference type="VEuPathDB" id="GiardiaDB:GL50803_14843"/>
<keyword evidence="7" id="KW-1185">Reference proteome</keyword>
<organism evidence="6 7">
    <name type="scientific">Giardia intestinalis (strain ATCC 50803 / WB clone C6)</name>
    <name type="common">Giardia lamblia</name>
    <dbReference type="NCBI Taxonomy" id="184922"/>
    <lineage>
        <taxon>Eukaryota</taxon>
        <taxon>Metamonada</taxon>
        <taxon>Diplomonadida</taxon>
        <taxon>Hexamitidae</taxon>
        <taxon>Giardiinae</taxon>
        <taxon>Giardia</taxon>
    </lineage>
</organism>
<dbReference type="SUPFAM" id="SSF48452">
    <property type="entry name" value="TPR-like"/>
    <property type="match status" value="1"/>
</dbReference>
<dbReference type="InterPro" id="IPR001623">
    <property type="entry name" value="DnaJ_domain"/>
</dbReference>
<dbReference type="EMBL" id="AACB03000001">
    <property type="protein sequence ID" value="KAE8304805.1"/>
    <property type="molecule type" value="Genomic_DNA"/>
</dbReference>
<dbReference type="CDD" id="cd06257">
    <property type="entry name" value="DnaJ"/>
    <property type="match status" value="1"/>
</dbReference>
<dbReference type="PROSITE" id="PS00636">
    <property type="entry name" value="DNAJ_1"/>
    <property type="match status" value="1"/>
</dbReference>
<gene>
    <name evidence="6" type="ORF">GL50803_0014843</name>
</gene>
<protein>
    <submittedName>
        <fullName evidence="6">Chaperone protein dnaJ</fullName>
    </submittedName>
</protein>
<keyword evidence="3" id="KW-0256">Endoplasmic reticulum</keyword>
<name>A8BXW6_GIAIC</name>
<dbReference type="PRINTS" id="PR00625">
    <property type="entry name" value="JDOMAIN"/>
</dbReference>
<dbReference type="GO" id="GO:0042026">
    <property type="term" value="P:protein refolding"/>
    <property type="evidence" value="ECO:0000318"/>
    <property type="project" value="GO_Central"/>
</dbReference>
<evidence type="ECO:0000256" key="2">
    <source>
        <dbReference type="ARBA" id="ARBA00022729"/>
    </source>
</evidence>
<dbReference type="HOGENOM" id="CLU_478565_0_0_1"/>
<reference evidence="6 7" key="1">
    <citation type="journal article" date="2007" name="Science">
        <title>Genomic minimalism in the early diverging intestinal parasite Giardia lamblia.</title>
        <authorList>
            <person name="Morrison H.G."/>
            <person name="McArthur A.G."/>
            <person name="Gillin F.D."/>
            <person name="Aley S.B."/>
            <person name="Adam R.D."/>
            <person name="Olsen G.J."/>
            <person name="Best A.A."/>
            <person name="Cande W.Z."/>
            <person name="Chen F."/>
            <person name="Cipriano M.J."/>
            <person name="Davids B.J."/>
            <person name="Dawson S.C."/>
            <person name="Elmendorf H.G."/>
            <person name="Hehl A.B."/>
            <person name="Holder M.E."/>
            <person name="Huse S.M."/>
            <person name="Kim U.U."/>
            <person name="Lasek-Nesselquist E."/>
            <person name="Manning G."/>
            <person name="Nigam A."/>
            <person name="Nixon J.E."/>
            <person name="Palm D."/>
            <person name="Passamaneck N.E."/>
            <person name="Prabhu A."/>
            <person name="Reich C.I."/>
            <person name="Reiner D.S."/>
            <person name="Samuelson J."/>
            <person name="Svard S.G."/>
            <person name="Sogin M.L."/>
        </authorList>
    </citation>
    <scope>NUCLEOTIDE SEQUENCE [LARGE SCALE GENOMIC DNA]</scope>
    <source>
        <strain evidence="6 7">WB C6</strain>
    </source>
</reference>
<comment type="subcellular location">
    <subcellularLocation>
        <location evidence="1">Endoplasmic reticulum</location>
    </subcellularLocation>
</comment>
<evidence type="ECO:0000313" key="6">
    <source>
        <dbReference type="EMBL" id="KAE8304805.1"/>
    </source>
</evidence>
<dbReference type="InterPro" id="IPR036869">
    <property type="entry name" value="J_dom_sf"/>
</dbReference>
<dbReference type="InterPro" id="IPR011990">
    <property type="entry name" value="TPR-like_helical_dom_sf"/>
</dbReference>
<dbReference type="PANTHER" id="PTHR44140:SF2">
    <property type="entry name" value="LD25575P"/>
    <property type="match status" value="1"/>
</dbReference>
<feature type="compositionally biased region" description="Basic and acidic residues" evidence="4">
    <location>
        <begin position="501"/>
        <end position="519"/>
    </location>
</feature>
<dbReference type="Proteomes" id="UP000001548">
    <property type="component" value="Unassembled WGS sequence"/>
</dbReference>